<keyword evidence="2" id="KW-0472">Membrane</keyword>
<dbReference type="AlphaFoldDB" id="A0A0G3H1L0"/>
<evidence type="ECO:0000256" key="1">
    <source>
        <dbReference type="SAM" id="Coils"/>
    </source>
</evidence>
<evidence type="ECO:0000256" key="2">
    <source>
        <dbReference type="SAM" id="Phobius"/>
    </source>
</evidence>
<name>A0A0G3H1L0_9CORY</name>
<keyword evidence="1" id="KW-0175">Coiled coil</keyword>
<keyword evidence="4" id="KW-1185">Reference proteome</keyword>
<gene>
    <name evidence="3" type="ORF">CMUST_06795</name>
</gene>
<feature type="transmembrane region" description="Helical" evidence="2">
    <location>
        <begin position="319"/>
        <end position="340"/>
    </location>
</feature>
<dbReference type="PATRIC" id="fig|571915.4.peg.1446"/>
<sequence length="419" mass="46958">MIADEFKSHELWKKLEEAKKIVEEFSRPLDKKQQDVVFSQVPSIAEAVLRHKRNSSALYSPSLLSEMLDAWSNLIHYLDLSNQGSNYIDSVQNYVNVIIERHAKWPTTFALKGGAVQAAVTSFENLADMLQKRMEFLEKEIHTKNQEIADLNASHSASLEELQEKIRDLEAQLEAVDDGIEDQENIISELSTKHNETFSEAQERRQGLWQEWLDKRGEHFGNAVEKELDVIRGQQKEGEETLDAMKVLRDEVEEVSGKAVEGILAKDYNSYALRDWVSGVLSACIGLAGILVAVCVLFQTMAGLSPHTPTSWQWTALKLTLTFLISAGSTVSFAFARQFFAQSESSKRIELELRAINPFLAGLGDKKLADDAKVKFIERAFGQPQLTKKESKSDPTNAADLVTILQSIQPFIGKGSQAN</sequence>
<organism evidence="3 4">
    <name type="scientific">Corynebacterium mustelae</name>
    <dbReference type="NCBI Taxonomy" id="571915"/>
    <lineage>
        <taxon>Bacteria</taxon>
        <taxon>Bacillati</taxon>
        <taxon>Actinomycetota</taxon>
        <taxon>Actinomycetes</taxon>
        <taxon>Mycobacteriales</taxon>
        <taxon>Corynebacteriaceae</taxon>
        <taxon>Corynebacterium</taxon>
    </lineage>
</organism>
<feature type="coiled-coil region" evidence="1">
    <location>
        <begin position="120"/>
        <end position="186"/>
    </location>
</feature>
<evidence type="ECO:0000313" key="4">
    <source>
        <dbReference type="Proteomes" id="UP000035199"/>
    </source>
</evidence>
<proteinExistence type="predicted"/>
<dbReference type="EMBL" id="CP011542">
    <property type="protein sequence ID" value="AKK05693.1"/>
    <property type="molecule type" value="Genomic_DNA"/>
</dbReference>
<dbReference type="OrthoDB" id="5189263at2"/>
<keyword evidence="2" id="KW-1133">Transmembrane helix</keyword>
<reference evidence="3 4" key="1">
    <citation type="journal article" date="2015" name="Genome Announc.">
        <title>Complete Genome Sequence of the Type Strain Corynebacterium mustelae DSM 45274, Isolated from Various Tissues of a Male Ferret with Lethal Sepsis.</title>
        <authorList>
            <person name="Ruckert C."/>
            <person name="Eimer J."/>
            <person name="Winkler A."/>
            <person name="Tauch A."/>
        </authorList>
    </citation>
    <scope>NUCLEOTIDE SEQUENCE [LARGE SCALE GENOMIC DNA]</scope>
    <source>
        <strain evidence="3 4">DSM 45274</strain>
    </source>
</reference>
<keyword evidence="2" id="KW-0812">Transmembrane</keyword>
<evidence type="ECO:0000313" key="3">
    <source>
        <dbReference type="EMBL" id="AKK05693.1"/>
    </source>
</evidence>
<dbReference type="RefSeq" id="WP_047261857.1">
    <property type="nucleotide sequence ID" value="NZ_CP011542.1"/>
</dbReference>
<protein>
    <submittedName>
        <fullName evidence="3">Uncharacterized protein</fullName>
    </submittedName>
</protein>
<accession>A0A0G3H1L0</accession>
<dbReference type="KEGG" id="cmv:CMUST_06795"/>
<dbReference type="Proteomes" id="UP000035199">
    <property type="component" value="Chromosome"/>
</dbReference>
<feature type="transmembrane region" description="Helical" evidence="2">
    <location>
        <begin position="276"/>
        <end position="299"/>
    </location>
</feature>
<reference evidence="4" key="2">
    <citation type="submission" date="2015-05" db="EMBL/GenBank/DDBJ databases">
        <title>Complete genome sequence of Corynebacterium mustelae DSM 45274, isolated from various tissues of a male ferret with lethal sepsis.</title>
        <authorList>
            <person name="Ruckert C."/>
            <person name="Albersmeier A."/>
            <person name="Winkler A."/>
            <person name="Tauch A."/>
        </authorList>
    </citation>
    <scope>NUCLEOTIDE SEQUENCE [LARGE SCALE GENOMIC DNA]</scope>
    <source>
        <strain evidence="4">DSM 45274</strain>
    </source>
</reference>